<proteinExistence type="predicted"/>
<dbReference type="EMBL" id="JARULZ010000002">
    <property type="protein sequence ID" value="MEH0638801.1"/>
    <property type="molecule type" value="Genomic_DNA"/>
</dbReference>
<reference evidence="2" key="1">
    <citation type="submission" date="2023-04" db="EMBL/GenBank/DDBJ databases">
        <title>Genomic diversity of scab-causing Streptomyces spp. in the province of Quebec, Canada.</title>
        <authorList>
            <person name="Biessy A."/>
            <person name="Cadieux M."/>
            <person name="Ciotola M."/>
            <person name="Filion M."/>
        </authorList>
    </citation>
    <scope>NUCLEOTIDE SEQUENCE</scope>
    <source>
        <strain evidence="2">B21-115</strain>
    </source>
</reference>
<accession>A0ABU8AYN1</accession>
<keyword evidence="3" id="KW-1185">Reference proteome</keyword>
<sequence length="102" mass="11369">MAGHEVYAASALSVVAAVLLARWFLAGRRGRLRIAGVSRRALRRTALRDGRRTGCAGALTGQGWPREVACAQRAVREAEDLVQGYWRRLSPLYLFQRDHGQH</sequence>
<name>A0ABU8AYN1_9ACTN</name>
<gene>
    <name evidence="2" type="ORF">QBA35_37100</name>
</gene>
<keyword evidence="1" id="KW-1133">Transmembrane helix</keyword>
<feature type="transmembrane region" description="Helical" evidence="1">
    <location>
        <begin position="6"/>
        <end position="25"/>
    </location>
</feature>
<dbReference type="RefSeq" id="WP_334661431.1">
    <property type="nucleotide sequence ID" value="NZ_JARULZ010000002.1"/>
</dbReference>
<comment type="caution">
    <text evidence="2">The sequence shown here is derived from an EMBL/GenBank/DDBJ whole genome shotgun (WGS) entry which is preliminary data.</text>
</comment>
<keyword evidence="1" id="KW-0472">Membrane</keyword>
<dbReference type="Proteomes" id="UP001310290">
    <property type="component" value="Unassembled WGS sequence"/>
</dbReference>
<evidence type="ECO:0000313" key="3">
    <source>
        <dbReference type="Proteomes" id="UP001310290"/>
    </source>
</evidence>
<evidence type="ECO:0000256" key="1">
    <source>
        <dbReference type="SAM" id="Phobius"/>
    </source>
</evidence>
<keyword evidence="1" id="KW-0812">Transmembrane</keyword>
<protein>
    <submittedName>
        <fullName evidence="2">Uncharacterized protein</fullName>
    </submittedName>
</protein>
<organism evidence="2 3">
    <name type="scientific">Streptomyces bottropensis</name>
    <dbReference type="NCBI Taxonomy" id="42235"/>
    <lineage>
        <taxon>Bacteria</taxon>
        <taxon>Bacillati</taxon>
        <taxon>Actinomycetota</taxon>
        <taxon>Actinomycetes</taxon>
        <taxon>Kitasatosporales</taxon>
        <taxon>Streptomycetaceae</taxon>
        <taxon>Streptomyces</taxon>
    </lineage>
</organism>
<evidence type="ECO:0000313" key="2">
    <source>
        <dbReference type="EMBL" id="MEH0638801.1"/>
    </source>
</evidence>